<dbReference type="PANTHER" id="PTHR15140:SF37">
    <property type="entry name" value="UBIQUITIN-LIKE DOMAIN-CONTAINING PROTEIN"/>
    <property type="match status" value="1"/>
</dbReference>
<dbReference type="Proteomes" id="UP000712281">
    <property type="component" value="Unassembled WGS sequence"/>
</dbReference>
<dbReference type="EMBL" id="QGKW02001988">
    <property type="protein sequence ID" value="KAF2550848.1"/>
    <property type="molecule type" value="Genomic_DNA"/>
</dbReference>
<reference evidence="1" key="1">
    <citation type="submission" date="2019-12" db="EMBL/GenBank/DDBJ databases">
        <title>Genome sequencing and annotation of Brassica cretica.</title>
        <authorList>
            <person name="Studholme D.J."/>
            <person name="Sarris P.F."/>
        </authorList>
    </citation>
    <scope>NUCLEOTIDE SEQUENCE</scope>
    <source>
        <strain evidence="1">PFS-001/15</strain>
        <tissue evidence="1">Leaf</tissue>
    </source>
</reference>
<evidence type="ECO:0000313" key="2">
    <source>
        <dbReference type="Proteomes" id="UP000712281"/>
    </source>
</evidence>
<dbReference type="Gene3D" id="3.80.10.10">
    <property type="entry name" value="Ribonuclease Inhibitor"/>
    <property type="match status" value="1"/>
</dbReference>
<gene>
    <name evidence="1" type="ORF">F2Q68_00036513</name>
</gene>
<dbReference type="PANTHER" id="PTHR15140">
    <property type="entry name" value="TUBULIN-SPECIFIC CHAPERONE E"/>
    <property type="match status" value="1"/>
</dbReference>
<dbReference type="InterPro" id="IPR032675">
    <property type="entry name" value="LRR_dom_sf"/>
</dbReference>
<proteinExistence type="predicted"/>
<dbReference type="AlphaFoldDB" id="A0A8S9H3W7"/>
<protein>
    <submittedName>
        <fullName evidence="1">Uncharacterized protein</fullName>
    </submittedName>
</protein>
<dbReference type="SUPFAM" id="SSF52047">
    <property type="entry name" value="RNI-like"/>
    <property type="match status" value="1"/>
</dbReference>
<evidence type="ECO:0000313" key="1">
    <source>
        <dbReference type="EMBL" id="KAF2550848.1"/>
    </source>
</evidence>
<name>A0A8S9H3W7_BRACR</name>
<organism evidence="1 2">
    <name type="scientific">Brassica cretica</name>
    <name type="common">Mustard</name>
    <dbReference type="NCBI Taxonomy" id="69181"/>
    <lineage>
        <taxon>Eukaryota</taxon>
        <taxon>Viridiplantae</taxon>
        <taxon>Streptophyta</taxon>
        <taxon>Embryophyta</taxon>
        <taxon>Tracheophyta</taxon>
        <taxon>Spermatophyta</taxon>
        <taxon>Magnoliopsida</taxon>
        <taxon>eudicotyledons</taxon>
        <taxon>Gunneridae</taxon>
        <taxon>Pentapetalae</taxon>
        <taxon>rosids</taxon>
        <taxon>malvids</taxon>
        <taxon>Brassicales</taxon>
        <taxon>Brassicaceae</taxon>
        <taxon>Brassiceae</taxon>
        <taxon>Brassica</taxon>
    </lineage>
</organism>
<comment type="caution">
    <text evidence="1">The sequence shown here is derived from an EMBL/GenBank/DDBJ whole genome shotgun (WGS) entry which is preliminary data.</text>
</comment>
<accession>A0A8S9H3W7</accession>
<sequence>MWMHMPRLPEHSRFPPNLARISLSFLSTLDPLPILEQLLHLQSVELSLRSFMGRKMVCSKGGFPHLRKLILRSLIELEEWVIEEGSMPCLPTLHIKVCFKLKEIPEGLKYIISLKELEISGMDKDWNEKLESGGESYYKVQHIPSVQFNL</sequence>